<dbReference type="Gene3D" id="2.60.120.1440">
    <property type="match status" value="1"/>
</dbReference>
<dbReference type="PANTHER" id="PTHR30273">
    <property type="entry name" value="PERIPLASMIC SIGNAL SENSOR AND SIGMA FACTOR ACTIVATOR FECR-RELATED"/>
    <property type="match status" value="1"/>
</dbReference>
<dbReference type="Proteomes" id="UP000013232">
    <property type="component" value="Unassembled WGS sequence"/>
</dbReference>
<keyword evidence="3" id="KW-0812">Transmembrane</keyword>
<sequence>MNAAQDGLPVAPGIIDIAILWYVRQASGEMNASEQDELARWLARHPDHARAWRQLQRMGEQLHGGTPRLAPSLARSVLGRLPDLERRKVLRLLSWAAIGGTSLYFGRGVLNEAAFPADYRTAVGERREVRLADGSLLQLNTGSAVDIRFDGSTRRIHLRRGEIQVVTAKDPSGRPLWIEGRDGRLAPAGTRFTVDQTDSHTYLGVSEGAVDVFRDGSAEPQRVGSGQQLVFGGDGSNTVQPLDESRHAWTDGMISAENRRLDDLLAELGRYRPGHLGCTPEAGALRITGTWPLRGGDPTEAVLASLERRLPIRIQRMTRYWVKVSHG</sequence>
<comment type="caution">
    <text evidence="3">The sequence shown here is derived from an EMBL/GenBank/DDBJ whole genome shotgun (WGS) entry which is preliminary data.</text>
</comment>
<organism evidence="3 4">
    <name type="scientific">Thauera linaloolentis (strain DSM 12138 / JCM 21573 / CCUG 41526 / CIP 105981 / IAM 15112 / NBRC 102519 / 47Lol)</name>
    <dbReference type="NCBI Taxonomy" id="1123367"/>
    <lineage>
        <taxon>Bacteria</taxon>
        <taxon>Pseudomonadati</taxon>
        <taxon>Pseudomonadota</taxon>
        <taxon>Betaproteobacteria</taxon>
        <taxon>Rhodocyclales</taxon>
        <taxon>Zoogloeaceae</taxon>
        <taxon>Thauera</taxon>
    </lineage>
</organism>
<accession>N6Y871</accession>
<dbReference type="Pfam" id="PF16220">
    <property type="entry name" value="DUF4880"/>
    <property type="match status" value="1"/>
</dbReference>
<protein>
    <submittedName>
        <fullName evidence="3">Transmembrane sensor</fullName>
    </submittedName>
</protein>
<gene>
    <name evidence="3" type="ORF">C666_01090</name>
</gene>
<feature type="domain" description="FecR N-terminal" evidence="2">
    <location>
        <begin position="18"/>
        <end position="58"/>
    </location>
</feature>
<dbReference type="InterPro" id="IPR012373">
    <property type="entry name" value="Ferrdict_sens_TM"/>
</dbReference>
<dbReference type="PIRSF" id="PIRSF018266">
    <property type="entry name" value="FecR"/>
    <property type="match status" value="1"/>
</dbReference>
<dbReference type="EMBL" id="AMXE01000002">
    <property type="protein sequence ID" value="ENO90456.1"/>
    <property type="molecule type" value="Genomic_DNA"/>
</dbReference>
<reference evidence="3 4" key="1">
    <citation type="submission" date="2012-09" db="EMBL/GenBank/DDBJ databases">
        <title>Draft Genome Sequences of 6 Strains from Genus Thauera.</title>
        <authorList>
            <person name="Liu B."/>
            <person name="Shapleigh J.P."/>
            <person name="Frostegard A.H."/>
        </authorList>
    </citation>
    <scope>NUCLEOTIDE SEQUENCE [LARGE SCALE GENOMIC DNA]</scope>
    <source>
        <strain evidence="4">47Lol / DSM 12138</strain>
    </source>
</reference>
<evidence type="ECO:0000259" key="2">
    <source>
        <dbReference type="Pfam" id="PF16220"/>
    </source>
</evidence>
<dbReference type="AlphaFoldDB" id="N6Y871"/>
<evidence type="ECO:0000259" key="1">
    <source>
        <dbReference type="Pfam" id="PF04773"/>
    </source>
</evidence>
<name>N6Y871_THAL4</name>
<dbReference type="PANTHER" id="PTHR30273:SF2">
    <property type="entry name" value="PROTEIN FECR"/>
    <property type="match status" value="1"/>
</dbReference>
<keyword evidence="3" id="KW-0472">Membrane</keyword>
<dbReference type="eggNOG" id="COG3712">
    <property type="taxonomic scope" value="Bacteria"/>
</dbReference>
<dbReference type="RefSeq" id="WP_004332662.1">
    <property type="nucleotide sequence ID" value="NZ_AMXE01000002.1"/>
</dbReference>
<dbReference type="STRING" id="1123367.GCA_000621305_02381"/>
<proteinExistence type="predicted"/>
<dbReference type="InterPro" id="IPR006860">
    <property type="entry name" value="FecR"/>
</dbReference>
<dbReference type="Pfam" id="PF04773">
    <property type="entry name" value="FecR"/>
    <property type="match status" value="1"/>
</dbReference>
<dbReference type="InterPro" id="IPR032623">
    <property type="entry name" value="FecR_N"/>
</dbReference>
<evidence type="ECO:0000313" key="3">
    <source>
        <dbReference type="EMBL" id="ENO90456.1"/>
    </source>
</evidence>
<feature type="domain" description="FecR protein" evidence="1">
    <location>
        <begin position="118"/>
        <end position="210"/>
    </location>
</feature>
<dbReference type="GO" id="GO:0016989">
    <property type="term" value="F:sigma factor antagonist activity"/>
    <property type="evidence" value="ECO:0007669"/>
    <property type="project" value="TreeGrafter"/>
</dbReference>
<dbReference type="OrthoDB" id="1100567at2"/>
<keyword evidence="4" id="KW-1185">Reference proteome</keyword>
<evidence type="ECO:0000313" key="4">
    <source>
        <dbReference type="Proteomes" id="UP000013232"/>
    </source>
</evidence>